<dbReference type="Pfam" id="PF00132">
    <property type="entry name" value="Hexapep"/>
    <property type="match status" value="1"/>
</dbReference>
<dbReference type="GO" id="GO:0016740">
    <property type="term" value="F:transferase activity"/>
    <property type="evidence" value="ECO:0007669"/>
    <property type="project" value="UniProtKB-KW"/>
</dbReference>
<dbReference type="PANTHER" id="PTHR43300">
    <property type="entry name" value="ACETYLTRANSFERASE"/>
    <property type="match status" value="1"/>
</dbReference>
<dbReference type="InterPro" id="IPR001451">
    <property type="entry name" value="Hexapep"/>
</dbReference>
<proteinExistence type="inferred from homology"/>
<organism evidence="2">
    <name type="scientific">Aeromonas bestiarum</name>
    <dbReference type="NCBI Taxonomy" id="105751"/>
    <lineage>
        <taxon>Bacteria</taxon>
        <taxon>Pseudomonadati</taxon>
        <taxon>Pseudomonadota</taxon>
        <taxon>Gammaproteobacteria</taxon>
        <taxon>Aeromonadales</taxon>
        <taxon>Aeromonadaceae</taxon>
        <taxon>Aeromonas</taxon>
    </lineage>
</organism>
<dbReference type="SUPFAM" id="SSF51161">
    <property type="entry name" value="Trimeric LpxA-like enzymes"/>
    <property type="match status" value="1"/>
</dbReference>
<sequence length="193" mass="22086">MFKKIMKFLYFKIKYRNKKLKLKTMDLPLNSAFGYMNTVESDVYIDGGFEIGDLSYVNKNTILSNVKIGKFTSISSNCSIGGFEHPINYYTTHPIIFNSYYGAKEIIHVNIKETIIGNDVWIGHGAIIKQGVTISDGAVIAAGAIVTKNIPPYEVWGGIPAKKIKNRSIDRFPYNIKCWWDLDIKRIQEWKEY</sequence>
<dbReference type="AlphaFoldDB" id="A0A068FZD4"/>
<protein>
    <submittedName>
        <fullName evidence="2">Acetyltransferase</fullName>
    </submittedName>
</protein>
<evidence type="ECO:0000313" key="2">
    <source>
        <dbReference type="EMBL" id="AID70970.1"/>
    </source>
</evidence>
<reference evidence="2" key="1">
    <citation type="submission" date="2013-05" db="EMBL/GenBank/DDBJ databases">
        <title>The molecular structure and virulence studies of novel O-antigen from Aeromonas hydrophila isolate of epidemic outbreaks in channel catfish.</title>
        <authorList>
            <person name="Hossain M.J."/>
            <person name="Sun D."/>
            <person name="Thurlow C."/>
            <person name="Azadi P."/>
            <person name="Terhune J.S."/>
            <person name="Liles M.R."/>
        </authorList>
    </citation>
    <scope>NUCLEOTIDE SEQUENCE</scope>
    <source>
        <strain evidence="2">GA97-22</strain>
    </source>
</reference>
<dbReference type="RefSeq" id="WP_103471165.1">
    <property type="nucleotide sequence ID" value="NZ_PPUX01000002.1"/>
</dbReference>
<dbReference type="InterPro" id="IPR011004">
    <property type="entry name" value="Trimer_LpxA-like_sf"/>
</dbReference>
<name>A0A068FZD4_9GAMM</name>
<dbReference type="CDD" id="cd03349">
    <property type="entry name" value="LbH_XAT"/>
    <property type="match status" value="1"/>
</dbReference>
<comment type="similarity">
    <text evidence="1">Belongs to the transferase hexapeptide repeat family.</text>
</comment>
<gene>
    <name evidence="2" type="primary">wcaF</name>
</gene>
<dbReference type="Gene3D" id="2.160.10.10">
    <property type="entry name" value="Hexapeptide repeat proteins"/>
    <property type="match status" value="1"/>
</dbReference>
<keyword evidence="2" id="KW-0808">Transferase</keyword>
<accession>A0A068FZD4</accession>
<dbReference type="EMBL" id="KC999967">
    <property type="protein sequence ID" value="AID70970.1"/>
    <property type="molecule type" value="Genomic_DNA"/>
</dbReference>
<evidence type="ECO:0000256" key="1">
    <source>
        <dbReference type="ARBA" id="ARBA00007274"/>
    </source>
</evidence>
<dbReference type="InterPro" id="IPR050179">
    <property type="entry name" value="Trans_hexapeptide_repeat"/>
</dbReference>
<dbReference type="PANTHER" id="PTHR43300:SF11">
    <property type="entry name" value="ACETYLTRANSFERASE RV3034C-RELATED"/>
    <property type="match status" value="1"/>
</dbReference>